<accession>A0A1G5L2C3</accession>
<evidence type="ECO:0000259" key="2">
    <source>
        <dbReference type="Pfam" id="PF07978"/>
    </source>
</evidence>
<dbReference type="OrthoDB" id="4124121at2"/>
<dbReference type="InterPro" id="IPR011008">
    <property type="entry name" value="Dimeric_a/b-barrel"/>
</dbReference>
<dbReference type="AlphaFoldDB" id="A0A1G5L2C3"/>
<gene>
    <name evidence="3" type="ORF">SAMN02927923_03804</name>
</gene>
<dbReference type="PANTHER" id="PTHR21017">
    <property type="entry name" value="NIPSNAP-RELATED"/>
    <property type="match status" value="1"/>
</dbReference>
<evidence type="ECO:0000313" key="3">
    <source>
        <dbReference type="EMBL" id="SCZ06440.1"/>
    </source>
</evidence>
<reference evidence="3 4" key="1">
    <citation type="submission" date="2016-10" db="EMBL/GenBank/DDBJ databases">
        <authorList>
            <person name="de Groot N.N."/>
        </authorList>
    </citation>
    <scope>NUCLEOTIDE SEQUENCE [LARGE SCALE GENOMIC DNA]</scope>
    <source>
        <strain evidence="3 4">CGMCC 1.7666</strain>
    </source>
</reference>
<dbReference type="Gene3D" id="3.30.70.100">
    <property type="match status" value="1"/>
</dbReference>
<dbReference type="RefSeq" id="WP_091138135.1">
    <property type="nucleotide sequence ID" value="NZ_FMVJ01000013.1"/>
</dbReference>
<comment type="similarity">
    <text evidence="1">Belongs to the NipSnap family.</text>
</comment>
<evidence type="ECO:0000256" key="1">
    <source>
        <dbReference type="ARBA" id="ARBA00005291"/>
    </source>
</evidence>
<dbReference type="EMBL" id="FMVJ01000013">
    <property type="protein sequence ID" value="SCZ06440.1"/>
    <property type="molecule type" value="Genomic_DNA"/>
</dbReference>
<dbReference type="SUPFAM" id="SSF54909">
    <property type="entry name" value="Dimeric alpha+beta barrel"/>
    <property type="match status" value="1"/>
</dbReference>
<dbReference type="PANTHER" id="PTHR21017:SF17">
    <property type="entry name" value="PROTEIN NIPSNAP"/>
    <property type="match status" value="1"/>
</dbReference>
<name>A0A1G5L2C3_9HYPH</name>
<proteinExistence type="inferred from homology"/>
<feature type="domain" description="NIPSNAP" evidence="2">
    <location>
        <begin position="4"/>
        <end position="102"/>
    </location>
</feature>
<sequence length="104" mass="11910">MLIEERIYTIATGKLPTYLALYTNGPLDLQTRILGNLLGYFTSEIGQLSTLVHLWGYTSFEDRISRREALAAEPEWQKYLSAVTPMIMKMENRLLVPTAFSPIR</sequence>
<dbReference type="Proteomes" id="UP000199569">
    <property type="component" value="Unassembled WGS sequence"/>
</dbReference>
<organism evidence="3 4">
    <name type="scientific">Microvirga guangxiensis</name>
    <dbReference type="NCBI Taxonomy" id="549386"/>
    <lineage>
        <taxon>Bacteria</taxon>
        <taxon>Pseudomonadati</taxon>
        <taxon>Pseudomonadota</taxon>
        <taxon>Alphaproteobacteria</taxon>
        <taxon>Hyphomicrobiales</taxon>
        <taxon>Methylobacteriaceae</taxon>
        <taxon>Microvirga</taxon>
    </lineage>
</organism>
<dbReference type="Pfam" id="PF07978">
    <property type="entry name" value="NIPSNAP"/>
    <property type="match status" value="1"/>
</dbReference>
<dbReference type="InterPro" id="IPR012577">
    <property type="entry name" value="NIPSNAP"/>
</dbReference>
<evidence type="ECO:0000313" key="4">
    <source>
        <dbReference type="Proteomes" id="UP000199569"/>
    </source>
</evidence>
<dbReference type="InterPro" id="IPR051557">
    <property type="entry name" value="NipSnap_domain"/>
</dbReference>
<keyword evidence="4" id="KW-1185">Reference proteome</keyword>
<protein>
    <submittedName>
        <fullName evidence="3">NIPSNAP protein</fullName>
    </submittedName>
</protein>